<keyword evidence="2" id="KW-0812">Transmembrane</keyword>
<evidence type="ECO:0000256" key="2">
    <source>
        <dbReference type="SAM" id="Phobius"/>
    </source>
</evidence>
<name>A0A9W7EPK8_9STRA</name>
<reference evidence="4" key="1">
    <citation type="journal article" date="2023" name="Commun. Biol.">
        <title>Genome analysis of Parmales, the sister group of diatoms, reveals the evolutionary specialization of diatoms from phago-mixotrophs to photoautotrophs.</title>
        <authorList>
            <person name="Ban H."/>
            <person name="Sato S."/>
            <person name="Yoshikawa S."/>
            <person name="Yamada K."/>
            <person name="Nakamura Y."/>
            <person name="Ichinomiya M."/>
            <person name="Sato N."/>
            <person name="Blanc-Mathieu R."/>
            <person name="Endo H."/>
            <person name="Kuwata A."/>
            <person name="Ogata H."/>
        </authorList>
    </citation>
    <scope>NUCLEOTIDE SEQUENCE [LARGE SCALE GENOMIC DNA]</scope>
    <source>
        <strain evidence="4">NIES 3701</strain>
    </source>
</reference>
<dbReference type="AlphaFoldDB" id="A0A9W7EPK8"/>
<feature type="transmembrane region" description="Helical" evidence="2">
    <location>
        <begin position="292"/>
        <end position="311"/>
    </location>
</feature>
<keyword evidence="2" id="KW-0472">Membrane</keyword>
<feature type="transmembrane region" description="Helical" evidence="2">
    <location>
        <begin position="189"/>
        <end position="215"/>
    </location>
</feature>
<feature type="transmembrane region" description="Helical" evidence="2">
    <location>
        <begin position="128"/>
        <end position="147"/>
    </location>
</feature>
<feature type="transmembrane region" description="Helical" evidence="2">
    <location>
        <begin position="520"/>
        <end position="539"/>
    </location>
</feature>
<sequence length="1001" mass="111476">MSLELAETPVVPGSKPPDKNGVSTGTEDAVKAIQTLVSEFVESVITPLPTENPPNPPNGEVVECAWIWAILCFFVSSVHTGIMVAYALSGKEIYNEYYWLLSLPTCCAAMAISFFLKPRRTDLGYRAFLFAQYFILTACQHVAYMIGSGWGLRRAILRTPIWVGEVALLVLALRVRLEVAKLSDTDLSSFLSLTVLKGGVLVGLGQLVFLAFSAIQCLSEAKVEASADLDPDVELWHLCRRTLWSQTFLGAMICIVVVSRLVSGMFPHKYVAKHVPRIEKIAAMDLNLEEGVTALALFLSIISGLFFLSFYGVEGNFYSGNEMQQTCFIVFFSLGSSSLLISAVWKLKVIRRDCLRGERRESAEENQGPRDVRELKRVIELHWIWPCLAVIMTTLYSSSIIFALTIVRDTSKKVVQTYKVLKLVTTSFTPIVVVLFMLCLVGKPRKQGRYMKFGLYLHFFSFAIIVIATLTVEYFIIYNGKLIYIFMCIVLSILLTILFRYALKFRAYIGELRDEDLHDFLVRVLFGGGFQTLFTSLFVEFRSLKCIYEDLGVENGECQANTTGALYISMYLIIWWVVQMVDESLPPEWRNQKLTIQKIAMMKLSLRRGLEGVMLAFMAGCGVFLFALLGTRGSSSDTVLGVGCCGLIAGILCLISELYTTTKVRTRRLTASAPPAAAPEEVVEGFSWWYFALSALCSTTLLTLCILQAFNYESSHLTGRQIEALGYFMLPVVMLGMVMSVFFRPRDNGVAIKVLYGQLLTITVNEIAMVIWNFENGFVLSGWFTLALSLLTCAAFWLVLKLRALAAQRTPAELSELLCFVLKSIAGGAASILYFTFEGVSCYAQDEDGLNQLGEGYECRNSQIGAVYLSCYVAIMTASSAVRKVVPSEERETVLTYEILAVMRLKWFQQLQGLMATLTILASMFLFSSLGVKGKFSFKYSTIGYIGLITTGMYFLIDILTLVSERRGRPAAAGQNPRMSAIASERRLNITKLSGDLISLV</sequence>
<feature type="transmembrane region" description="Helical" evidence="2">
    <location>
        <begin position="913"/>
        <end position="931"/>
    </location>
</feature>
<feature type="transmembrane region" description="Helical" evidence="2">
    <location>
        <begin position="248"/>
        <end position="271"/>
    </location>
</feature>
<feature type="transmembrane region" description="Helical" evidence="2">
    <location>
        <begin position="638"/>
        <end position="659"/>
    </location>
</feature>
<gene>
    <name evidence="3" type="ORF">TrST_g846</name>
</gene>
<accession>A0A9W7EPK8</accession>
<keyword evidence="2" id="KW-1133">Transmembrane helix</keyword>
<feature type="transmembrane region" description="Helical" evidence="2">
    <location>
        <begin position="612"/>
        <end position="632"/>
    </location>
</feature>
<evidence type="ECO:0000313" key="4">
    <source>
        <dbReference type="Proteomes" id="UP001165085"/>
    </source>
</evidence>
<feature type="transmembrane region" description="Helical" evidence="2">
    <location>
        <begin position="482"/>
        <end position="499"/>
    </location>
</feature>
<feature type="transmembrane region" description="Helical" evidence="2">
    <location>
        <begin position="688"/>
        <end position="712"/>
    </location>
</feature>
<feature type="transmembrane region" description="Helical" evidence="2">
    <location>
        <begin position="323"/>
        <end position="345"/>
    </location>
</feature>
<feature type="region of interest" description="Disordered" evidence="1">
    <location>
        <begin position="1"/>
        <end position="25"/>
    </location>
</feature>
<proteinExistence type="predicted"/>
<feature type="transmembrane region" description="Helical" evidence="2">
    <location>
        <begin position="724"/>
        <end position="743"/>
    </location>
</feature>
<feature type="transmembrane region" description="Helical" evidence="2">
    <location>
        <begin position="97"/>
        <end position="116"/>
    </location>
</feature>
<feature type="transmembrane region" description="Helical" evidence="2">
    <location>
        <begin position="943"/>
        <end position="963"/>
    </location>
</feature>
<evidence type="ECO:0000256" key="1">
    <source>
        <dbReference type="SAM" id="MobiDB-lite"/>
    </source>
</evidence>
<organism evidence="3 4">
    <name type="scientific">Triparma strigata</name>
    <dbReference type="NCBI Taxonomy" id="1606541"/>
    <lineage>
        <taxon>Eukaryota</taxon>
        <taxon>Sar</taxon>
        <taxon>Stramenopiles</taxon>
        <taxon>Ochrophyta</taxon>
        <taxon>Bolidophyceae</taxon>
        <taxon>Parmales</taxon>
        <taxon>Triparmaceae</taxon>
        <taxon>Triparma</taxon>
    </lineage>
</organism>
<dbReference type="Proteomes" id="UP001165085">
    <property type="component" value="Unassembled WGS sequence"/>
</dbReference>
<feature type="transmembrane region" description="Helical" evidence="2">
    <location>
        <begin position="65"/>
        <end position="85"/>
    </location>
</feature>
<evidence type="ECO:0000313" key="3">
    <source>
        <dbReference type="EMBL" id="GMH85340.1"/>
    </source>
</evidence>
<feature type="transmembrane region" description="Helical" evidence="2">
    <location>
        <begin position="383"/>
        <end position="408"/>
    </location>
</feature>
<feature type="transmembrane region" description="Helical" evidence="2">
    <location>
        <begin position="453"/>
        <end position="476"/>
    </location>
</feature>
<protein>
    <submittedName>
        <fullName evidence="3">Uncharacterized protein</fullName>
    </submittedName>
</protein>
<comment type="caution">
    <text evidence="3">The sequence shown here is derived from an EMBL/GenBank/DDBJ whole genome shotgun (WGS) entry which is preliminary data.</text>
</comment>
<feature type="transmembrane region" description="Helical" evidence="2">
    <location>
        <begin position="755"/>
        <end position="774"/>
    </location>
</feature>
<dbReference type="EMBL" id="BRXY01000302">
    <property type="protein sequence ID" value="GMH85340.1"/>
    <property type="molecule type" value="Genomic_DNA"/>
</dbReference>
<feature type="transmembrane region" description="Helical" evidence="2">
    <location>
        <begin position="420"/>
        <end position="441"/>
    </location>
</feature>
<feature type="transmembrane region" description="Helical" evidence="2">
    <location>
        <begin position="559"/>
        <end position="578"/>
    </location>
</feature>
<feature type="transmembrane region" description="Helical" evidence="2">
    <location>
        <begin position="159"/>
        <end position="177"/>
    </location>
</feature>
<feature type="transmembrane region" description="Helical" evidence="2">
    <location>
        <begin position="780"/>
        <end position="800"/>
    </location>
</feature>
<keyword evidence="4" id="KW-1185">Reference proteome</keyword>